<dbReference type="PANTHER" id="PTHR11618:SF5">
    <property type="entry name" value="TRANSCRIPTION FACTOR IIIB 50 KDA SUBUNIT"/>
    <property type="match status" value="1"/>
</dbReference>
<evidence type="ECO:0000256" key="1">
    <source>
        <dbReference type="ARBA" id="ARBA00004123"/>
    </source>
</evidence>
<dbReference type="EMBL" id="CAUEEQ010037165">
    <property type="protein sequence ID" value="CAJ0953678.1"/>
    <property type="molecule type" value="Genomic_DNA"/>
</dbReference>
<dbReference type="Proteomes" id="UP001176940">
    <property type="component" value="Unassembled WGS sequence"/>
</dbReference>
<protein>
    <recommendedName>
        <fullName evidence="11">Transcription factor IIIB 50 kDa subunit</fullName>
    </recommendedName>
    <alternativeName>
        <fullName evidence="12">B-related factor 2</fullName>
    </alternativeName>
</protein>
<keyword evidence="9" id="KW-0804">Transcription</keyword>
<accession>A0ABN9M0M5</accession>
<gene>
    <name evidence="16" type="ORF">RIMI_LOCUS14420425</name>
</gene>
<evidence type="ECO:0000256" key="5">
    <source>
        <dbReference type="ARBA" id="ARBA00022771"/>
    </source>
</evidence>
<evidence type="ECO:0000256" key="14">
    <source>
        <dbReference type="PROSITE-ProRule" id="PRU00469"/>
    </source>
</evidence>
<keyword evidence="3" id="KW-0479">Metal-binding</keyword>
<keyword evidence="17" id="KW-1185">Reference proteome</keyword>
<dbReference type="PROSITE" id="PS51134">
    <property type="entry name" value="ZF_TFIIB"/>
    <property type="match status" value="1"/>
</dbReference>
<evidence type="ECO:0000256" key="13">
    <source>
        <dbReference type="ARBA" id="ARBA00045875"/>
    </source>
</evidence>
<dbReference type="InterPro" id="IPR036915">
    <property type="entry name" value="Cyclin-like_sf"/>
</dbReference>
<dbReference type="SUPFAM" id="SSF57783">
    <property type="entry name" value="Zinc beta-ribbon"/>
    <property type="match status" value="1"/>
</dbReference>
<evidence type="ECO:0000256" key="4">
    <source>
        <dbReference type="ARBA" id="ARBA00022737"/>
    </source>
</evidence>
<keyword evidence="8" id="KW-0010">Activator</keyword>
<evidence type="ECO:0000256" key="8">
    <source>
        <dbReference type="ARBA" id="ARBA00023159"/>
    </source>
</evidence>
<evidence type="ECO:0000259" key="15">
    <source>
        <dbReference type="PROSITE" id="PS51134"/>
    </source>
</evidence>
<comment type="function">
    <text evidence="13">General activator of RNA polymerase III transcription. Factor exclusively required for RNA polymerase III transcription of genes with promoter elements upstream of the initiation sites. Contributes to the regulation of gene expression; functions as activator in the absence of oxidative stress. Down-regulates expression of target genes in response to oxidative stress. Overexpression protects cells against apoptosis in response to oxidative stress.</text>
</comment>
<reference evidence="16" key="1">
    <citation type="submission" date="2023-07" db="EMBL/GenBank/DDBJ databases">
        <authorList>
            <person name="Stuckert A."/>
        </authorList>
    </citation>
    <scope>NUCLEOTIDE SEQUENCE</scope>
</reference>
<comment type="similarity">
    <text evidence="2">Belongs to the TFIIB family.</text>
</comment>
<evidence type="ECO:0000256" key="2">
    <source>
        <dbReference type="ARBA" id="ARBA00010857"/>
    </source>
</evidence>
<evidence type="ECO:0000313" key="17">
    <source>
        <dbReference type="Proteomes" id="UP001176940"/>
    </source>
</evidence>
<sequence length="373" mass="42216">MSGGKRCPDCGSGEIVEDALYSQEQLVCVDCGFVLTEGKLTTTHTEESYMQAVTFTESTGQNDSISQTKLHGIIRVRNLCRVLKLPESFADTAVSYYESVFYLPLCHFARKEKKEAIIGCSVYITCRQHSWPLTVATISSLVYSSYEVVTSVFLELVQALKMDVPSMSLQDLAKSHCQSFRLFQDCSSSPKNYTESPDDEVLERSFQILELASETWLVTGRQPIPMITAAFYLSWQSLKPVQRHSCTFSQFCKLSEIKKPPPAVLRLKELKEICLKLSAQLPWLKMLHTNKNNVVYHLGDILKHRTYIFRKALEEVEMSTAKSEESKSSALQHPSVAFLPPCMTKPRKRSHAIAFPNNLQDITGDDEIFQTVR</sequence>
<evidence type="ECO:0000256" key="11">
    <source>
        <dbReference type="ARBA" id="ARBA00039848"/>
    </source>
</evidence>
<name>A0ABN9M0M5_9NEOB</name>
<evidence type="ECO:0000256" key="9">
    <source>
        <dbReference type="ARBA" id="ARBA00023163"/>
    </source>
</evidence>
<dbReference type="PANTHER" id="PTHR11618">
    <property type="entry name" value="TRANSCRIPTION INITIATION FACTOR IIB-RELATED"/>
    <property type="match status" value="1"/>
</dbReference>
<keyword evidence="5 14" id="KW-0863">Zinc-finger</keyword>
<evidence type="ECO:0000256" key="7">
    <source>
        <dbReference type="ARBA" id="ARBA00023015"/>
    </source>
</evidence>
<keyword evidence="10" id="KW-0539">Nucleus</keyword>
<keyword evidence="7" id="KW-0805">Transcription regulation</keyword>
<organism evidence="16 17">
    <name type="scientific">Ranitomeya imitator</name>
    <name type="common">mimic poison frog</name>
    <dbReference type="NCBI Taxonomy" id="111125"/>
    <lineage>
        <taxon>Eukaryota</taxon>
        <taxon>Metazoa</taxon>
        <taxon>Chordata</taxon>
        <taxon>Craniata</taxon>
        <taxon>Vertebrata</taxon>
        <taxon>Euteleostomi</taxon>
        <taxon>Amphibia</taxon>
        <taxon>Batrachia</taxon>
        <taxon>Anura</taxon>
        <taxon>Neobatrachia</taxon>
        <taxon>Hyloidea</taxon>
        <taxon>Dendrobatidae</taxon>
        <taxon>Dendrobatinae</taxon>
        <taxon>Ranitomeya</taxon>
    </lineage>
</organism>
<evidence type="ECO:0000256" key="3">
    <source>
        <dbReference type="ARBA" id="ARBA00022723"/>
    </source>
</evidence>
<evidence type="ECO:0000313" key="16">
    <source>
        <dbReference type="EMBL" id="CAJ0953678.1"/>
    </source>
</evidence>
<feature type="domain" description="TFIIB-type" evidence="15">
    <location>
        <begin position="3"/>
        <end position="36"/>
    </location>
</feature>
<comment type="caution">
    <text evidence="16">The sequence shown here is derived from an EMBL/GenBank/DDBJ whole genome shotgun (WGS) entry which is preliminary data.</text>
</comment>
<dbReference type="Pfam" id="PF21886">
    <property type="entry name" value="BRF2-like_C_cyclin_rpt"/>
    <property type="match status" value="1"/>
</dbReference>
<dbReference type="InterPro" id="IPR000812">
    <property type="entry name" value="TFIIB"/>
</dbReference>
<dbReference type="Gene3D" id="1.10.472.10">
    <property type="entry name" value="Cyclin-like"/>
    <property type="match status" value="2"/>
</dbReference>
<keyword evidence="4" id="KW-0677">Repeat</keyword>
<evidence type="ECO:0000256" key="12">
    <source>
        <dbReference type="ARBA" id="ARBA00042630"/>
    </source>
</evidence>
<dbReference type="SUPFAM" id="SSF47954">
    <property type="entry name" value="Cyclin-like"/>
    <property type="match status" value="1"/>
</dbReference>
<comment type="subcellular location">
    <subcellularLocation>
        <location evidence="1">Nucleus</location>
    </subcellularLocation>
</comment>
<evidence type="ECO:0000256" key="6">
    <source>
        <dbReference type="ARBA" id="ARBA00022833"/>
    </source>
</evidence>
<proteinExistence type="inferred from homology"/>
<evidence type="ECO:0000256" key="10">
    <source>
        <dbReference type="ARBA" id="ARBA00023242"/>
    </source>
</evidence>
<keyword evidence="6" id="KW-0862">Zinc</keyword>
<dbReference type="Gene3D" id="2.20.25.10">
    <property type="match status" value="1"/>
</dbReference>
<dbReference type="InterPro" id="IPR013137">
    <property type="entry name" value="Znf_TFIIB"/>
</dbReference>
<dbReference type="InterPro" id="IPR054078">
    <property type="entry name" value="BRF2-like_C"/>
</dbReference>